<proteinExistence type="predicted"/>
<feature type="compositionally biased region" description="Polar residues" evidence="2">
    <location>
        <begin position="291"/>
        <end position="319"/>
    </location>
</feature>
<dbReference type="EMBL" id="NBIV01000160">
    <property type="protein sequence ID" value="PXF42520.1"/>
    <property type="molecule type" value="Genomic_DNA"/>
</dbReference>
<accession>A0A2V3IN24</accession>
<keyword evidence="1" id="KW-0175">Coiled coil</keyword>
<comment type="caution">
    <text evidence="3">The sequence shown here is derived from an EMBL/GenBank/DDBJ whole genome shotgun (WGS) entry which is preliminary data.</text>
</comment>
<feature type="region of interest" description="Disordered" evidence="2">
    <location>
        <begin position="289"/>
        <end position="321"/>
    </location>
</feature>
<name>A0A2V3IN24_9FLOR</name>
<evidence type="ECO:0000256" key="1">
    <source>
        <dbReference type="SAM" id="Coils"/>
    </source>
</evidence>
<dbReference type="AlphaFoldDB" id="A0A2V3IN24"/>
<reference evidence="3 4" key="1">
    <citation type="journal article" date="2018" name="Mol. Biol. Evol.">
        <title>Analysis of the draft genome of the red seaweed Gracilariopsis chorda provides insights into genome size evolution in Rhodophyta.</title>
        <authorList>
            <person name="Lee J."/>
            <person name="Yang E.C."/>
            <person name="Graf L."/>
            <person name="Yang J.H."/>
            <person name="Qiu H."/>
            <person name="Zel Zion U."/>
            <person name="Chan C.X."/>
            <person name="Stephens T.G."/>
            <person name="Weber A.P.M."/>
            <person name="Boo G.H."/>
            <person name="Boo S.M."/>
            <person name="Kim K.M."/>
            <person name="Shin Y."/>
            <person name="Jung M."/>
            <person name="Lee S.J."/>
            <person name="Yim H.S."/>
            <person name="Lee J.H."/>
            <person name="Bhattacharya D."/>
            <person name="Yoon H.S."/>
        </authorList>
    </citation>
    <scope>NUCLEOTIDE SEQUENCE [LARGE SCALE GENOMIC DNA]</scope>
    <source>
        <strain evidence="3 4">SKKU-2015</strain>
        <tissue evidence="3">Whole body</tissue>
    </source>
</reference>
<gene>
    <name evidence="3" type="ORF">BWQ96_07782</name>
</gene>
<feature type="region of interest" description="Disordered" evidence="2">
    <location>
        <begin position="106"/>
        <end position="134"/>
    </location>
</feature>
<feature type="coiled-coil region" evidence="1">
    <location>
        <begin position="137"/>
        <end position="164"/>
    </location>
</feature>
<evidence type="ECO:0000313" key="3">
    <source>
        <dbReference type="EMBL" id="PXF42520.1"/>
    </source>
</evidence>
<dbReference type="OrthoDB" id="10464207at2759"/>
<dbReference type="Proteomes" id="UP000247409">
    <property type="component" value="Unassembled WGS sequence"/>
</dbReference>
<evidence type="ECO:0000313" key="4">
    <source>
        <dbReference type="Proteomes" id="UP000247409"/>
    </source>
</evidence>
<keyword evidence="4" id="KW-1185">Reference proteome</keyword>
<sequence length="700" mass="76432">MATPHSPEGDIEEDEEIEWQKIAEAIDGIEKQYINARNSVGGASAVPFLPQNAIPSFPSALPAVQATTPPSTHPAPVAPAVREAPSHLVLSRVLNPPCADRISPGFNVRPSAVSPGTEPQPATSVPEASLQNQTSDVVRLQSLLEQQRGSLANHQNRIRSMQAELDLFRGLDVEKMRSDNARLSSALSTATAESVRLQEQLSYVKQELASLRDRRRAESIAMGASNEVDVSQVACTQVPGTQVHGTQKGDALAAATQSTPNHKVRRTHDPWQSQYLPIRVPRRKKRLAAANESNTEPTAALISSTQARDTKPQMRTPQSVKGAEATSCWSLSLDDTMSNATNLALRQHLFSGASGSSLWQLVRVAGQERLRDALLSGMGRDDDWPLVLEPMATLLKAGRRASLTALNCLYGLIVYSEQCQRKVAALPMVATYVMEALKGAAERADFTIAEKCLNVLRALLDAVITNGEEEEVVRIRRQLFSDDVLHWTRRMRTLPSSVLDEQRKLILGVRDAALSVLVLGATACMTSSSPPCDEDLRVLDEALTAASNAIRSEVSPPQAALSMMISAACHAPLTIDDNGVAALVDACVHGIQTLRVADEHAKKREKRVRPWPEEIVALERERKKVAGMVRSCIATLALLSRTADLVLRKSERNVVLGVLAVLAWPSLENDEFHSPKELRGRDFIKECRTVWLAFKKNDGM</sequence>
<organism evidence="3 4">
    <name type="scientific">Gracilariopsis chorda</name>
    <dbReference type="NCBI Taxonomy" id="448386"/>
    <lineage>
        <taxon>Eukaryota</taxon>
        <taxon>Rhodophyta</taxon>
        <taxon>Florideophyceae</taxon>
        <taxon>Rhodymeniophycidae</taxon>
        <taxon>Gracilariales</taxon>
        <taxon>Gracilariaceae</taxon>
        <taxon>Gracilariopsis</taxon>
    </lineage>
</organism>
<evidence type="ECO:0000256" key="2">
    <source>
        <dbReference type="SAM" id="MobiDB-lite"/>
    </source>
</evidence>
<protein>
    <submittedName>
        <fullName evidence="3">Uncharacterized protein</fullName>
    </submittedName>
</protein>